<accession>A0A1I0FJY3</accession>
<protein>
    <submittedName>
        <fullName evidence="2">Uncharacterized protein</fullName>
    </submittedName>
</protein>
<dbReference type="Proteomes" id="UP000198618">
    <property type="component" value="Unassembled WGS sequence"/>
</dbReference>
<evidence type="ECO:0000313" key="2">
    <source>
        <dbReference type="EMBL" id="SET57759.1"/>
    </source>
</evidence>
<proteinExistence type="predicted"/>
<dbReference type="STRING" id="930131.SAMN05216389_11565"/>
<organism evidence="2 3">
    <name type="scientific">Oceanobacillus limi</name>
    <dbReference type="NCBI Taxonomy" id="930131"/>
    <lineage>
        <taxon>Bacteria</taxon>
        <taxon>Bacillati</taxon>
        <taxon>Bacillota</taxon>
        <taxon>Bacilli</taxon>
        <taxon>Bacillales</taxon>
        <taxon>Bacillaceae</taxon>
        <taxon>Oceanobacillus</taxon>
    </lineage>
</organism>
<sequence length="53" mass="6219">MKKWFISILFIFILSTPLTSSTFSTEANKDQYKLFNSEEPDPWDEPGLFEESI</sequence>
<reference evidence="2 3" key="1">
    <citation type="submission" date="2016-10" db="EMBL/GenBank/DDBJ databases">
        <authorList>
            <person name="de Groot N.N."/>
        </authorList>
    </citation>
    <scope>NUCLEOTIDE SEQUENCE [LARGE SCALE GENOMIC DNA]</scope>
    <source>
        <strain evidence="2 3">IBRC-M 10780</strain>
    </source>
</reference>
<dbReference type="AlphaFoldDB" id="A0A1I0FJY3"/>
<evidence type="ECO:0000313" key="3">
    <source>
        <dbReference type="Proteomes" id="UP000198618"/>
    </source>
</evidence>
<gene>
    <name evidence="2" type="ORF">SAMN05216389_11565</name>
</gene>
<feature type="signal peptide" evidence="1">
    <location>
        <begin position="1"/>
        <end position="20"/>
    </location>
</feature>
<dbReference type="EMBL" id="FOHE01000015">
    <property type="protein sequence ID" value="SET57759.1"/>
    <property type="molecule type" value="Genomic_DNA"/>
</dbReference>
<evidence type="ECO:0000256" key="1">
    <source>
        <dbReference type="SAM" id="SignalP"/>
    </source>
</evidence>
<feature type="chain" id="PRO_5038661839" evidence="1">
    <location>
        <begin position="21"/>
        <end position="53"/>
    </location>
</feature>
<keyword evidence="1" id="KW-0732">Signal</keyword>
<keyword evidence="3" id="KW-1185">Reference proteome</keyword>
<dbReference type="RefSeq" id="WP_170840811.1">
    <property type="nucleotide sequence ID" value="NZ_FOHE01000015.1"/>
</dbReference>
<name>A0A1I0FJY3_9BACI</name>